<keyword evidence="8 16" id="KW-0812">Transmembrane</keyword>
<feature type="transmembrane region" description="Helical" evidence="16">
    <location>
        <begin position="7"/>
        <end position="24"/>
    </location>
</feature>
<evidence type="ECO:0000256" key="7">
    <source>
        <dbReference type="ARBA" id="ARBA00022679"/>
    </source>
</evidence>
<evidence type="ECO:0000256" key="3">
    <source>
        <dbReference type="ARBA" id="ARBA00010441"/>
    </source>
</evidence>
<keyword evidence="12" id="KW-0594">Phospholipid biosynthesis</keyword>
<dbReference type="EMBL" id="AP021857">
    <property type="protein sequence ID" value="BBO21115.1"/>
    <property type="molecule type" value="Genomic_DNA"/>
</dbReference>
<keyword evidence="6" id="KW-0444">Lipid biosynthesis</keyword>
<feature type="transmembrane region" description="Helical" evidence="16">
    <location>
        <begin position="149"/>
        <end position="171"/>
    </location>
</feature>
<feature type="transmembrane region" description="Helical" evidence="16">
    <location>
        <begin position="69"/>
        <end position="91"/>
    </location>
</feature>
<dbReference type="GO" id="GO:0046474">
    <property type="term" value="P:glycerophospholipid biosynthetic process"/>
    <property type="evidence" value="ECO:0007669"/>
    <property type="project" value="TreeGrafter"/>
</dbReference>
<proteinExistence type="inferred from homology"/>
<feature type="transmembrane region" description="Helical" evidence="16">
    <location>
        <begin position="30"/>
        <end position="48"/>
    </location>
</feature>
<dbReference type="KEGG" id="ddz:DSYM_18140"/>
<dbReference type="Gene3D" id="1.20.120.1760">
    <property type="match status" value="1"/>
</dbReference>
<sequence>MFTLPNLITIVRVLLIPVVAFLLLDHDHTLAFAVFLVAALGDWLDGFLARRLNQMSQLGAVLDPIADKMTMMIVAMLLAAQGALPIWLAVVIVLRDAIIVAGAIAFRFVVGYIEMAPTRLSKANTFLEFGVLALVMAQAAGLLDASPWLMPLFIALFASVLVSGAHYVWVWRRKAIEEERRG</sequence>
<evidence type="ECO:0000256" key="13">
    <source>
        <dbReference type="ARBA" id="ARBA00023264"/>
    </source>
</evidence>
<dbReference type="PANTHER" id="PTHR14269:SF11">
    <property type="entry name" value="CDP-DIACYLGLYCEROL--GLYCEROL-3-PHOSPHATE 3-PHOSPHATIDYLTRANSFERASE"/>
    <property type="match status" value="1"/>
</dbReference>
<dbReference type="GO" id="GO:0016020">
    <property type="term" value="C:membrane"/>
    <property type="evidence" value="ECO:0007669"/>
    <property type="project" value="UniProtKB-SubCell"/>
</dbReference>
<protein>
    <recommendedName>
        <fullName evidence="5">CDP-diacylglycerol--glycerol-3-phosphate 3-phosphatidyltransferase</fullName>
        <ecNumber evidence="4">2.7.8.5</ecNumber>
    </recommendedName>
</protein>
<evidence type="ECO:0000256" key="6">
    <source>
        <dbReference type="ARBA" id="ARBA00022516"/>
    </source>
</evidence>
<dbReference type="Proteomes" id="UP000662914">
    <property type="component" value="Chromosome"/>
</dbReference>
<evidence type="ECO:0000256" key="1">
    <source>
        <dbReference type="ARBA" id="ARBA00004141"/>
    </source>
</evidence>
<keyword evidence="9 16" id="KW-1133">Transmembrane helix</keyword>
<feature type="transmembrane region" description="Helical" evidence="16">
    <location>
        <begin position="97"/>
        <end position="113"/>
    </location>
</feature>
<feature type="transmembrane region" description="Helical" evidence="16">
    <location>
        <begin position="125"/>
        <end position="143"/>
    </location>
</feature>
<dbReference type="InterPro" id="IPR043130">
    <property type="entry name" value="CDP-OH_PTrfase_TM_dom"/>
</dbReference>
<evidence type="ECO:0000256" key="9">
    <source>
        <dbReference type="ARBA" id="ARBA00022989"/>
    </source>
</evidence>
<dbReference type="AlphaFoldDB" id="A0A809R9W1"/>
<dbReference type="Pfam" id="PF01066">
    <property type="entry name" value="CDP-OH_P_transf"/>
    <property type="match status" value="1"/>
</dbReference>
<name>A0A809R9W1_9PROT</name>
<keyword evidence="11 16" id="KW-0472">Membrane</keyword>
<evidence type="ECO:0000256" key="10">
    <source>
        <dbReference type="ARBA" id="ARBA00023098"/>
    </source>
</evidence>
<evidence type="ECO:0000256" key="15">
    <source>
        <dbReference type="RuleBase" id="RU003750"/>
    </source>
</evidence>
<keyword evidence="13" id="KW-1208">Phospholipid metabolism</keyword>
<dbReference type="PIRSF" id="PIRSF000847">
    <property type="entry name" value="Phos_ph_gly_syn"/>
    <property type="match status" value="1"/>
</dbReference>
<comment type="subcellular location">
    <subcellularLocation>
        <location evidence="1">Membrane</location>
        <topology evidence="1">Multi-pass membrane protein</topology>
    </subcellularLocation>
</comment>
<organism evidence="17 18">
    <name type="scientific">Candidatus Desulfobacillus denitrificans</name>
    <dbReference type="NCBI Taxonomy" id="2608985"/>
    <lineage>
        <taxon>Bacteria</taxon>
        <taxon>Pseudomonadati</taxon>
        <taxon>Pseudomonadota</taxon>
        <taxon>Betaproteobacteria</taxon>
        <taxon>Candidatus Desulfobacillus</taxon>
    </lineage>
</organism>
<evidence type="ECO:0000256" key="8">
    <source>
        <dbReference type="ARBA" id="ARBA00022692"/>
    </source>
</evidence>
<evidence type="ECO:0000256" key="14">
    <source>
        <dbReference type="ARBA" id="ARBA00048586"/>
    </source>
</evidence>
<comment type="catalytic activity">
    <reaction evidence="14">
        <text>a CDP-1,2-diacyl-sn-glycerol + sn-glycerol 3-phosphate = a 1,2-diacyl-sn-glycero-3-phospho-(1'-sn-glycero-3'-phosphate) + CMP + H(+)</text>
        <dbReference type="Rhea" id="RHEA:12593"/>
        <dbReference type="ChEBI" id="CHEBI:15378"/>
        <dbReference type="ChEBI" id="CHEBI:57597"/>
        <dbReference type="ChEBI" id="CHEBI:58332"/>
        <dbReference type="ChEBI" id="CHEBI:60110"/>
        <dbReference type="ChEBI" id="CHEBI:60377"/>
        <dbReference type="EC" id="2.7.8.5"/>
    </reaction>
</comment>
<accession>A0A809R9W1</accession>
<dbReference type="EC" id="2.7.8.5" evidence="4"/>
<keyword evidence="7 15" id="KW-0808">Transferase</keyword>
<dbReference type="GO" id="GO:0008444">
    <property type="term" value="F:CDP-diacylglycerol-glycerol-3-phosphate 3-phosphatidyltransferase activity"/>
    <property type="evidence" value="ECO:0007669"/>
    <property type="project" value="UniProtKB-EC"/>
</dbReference>
<evidence type="ECO:0000313" key="18">
    <source>
        <dbReference type="Proteomes" id="UP000662914"/>
    </source>
</evidence>
<dbReference type="PANTHER" id="PTHR14269">
    <property type="entry name" value="CDP-DIACYLGLYCEROL--GLYCEROL-3-PHOSPHATE 3-PHOSPHATIDYLTRANSFERASE-RELATED"/>
    <property type="match status" value="1"/>
</dbReference>
<evidence type="ECO:0000313" key="17">
    <source>
        <dbReference type="EMBL" id="BBO21115.1"/>
    </source>
</evidence>
<evidence type="ECO:0000256" key="11">
    <source>
        <dbReference type="ARBA" id="ARBA00023136"/>
    </source>
</evidence>
<reference evidence="17" key="1">
    <citation type="journal article" name="DNA Res.">
        <title>The physiological potential of anammox bacteria as revealed by their core genome structure.</title>
        <authorList>
            <person name="Okubo T."/>
            <person name="Toyoda A."/>
            <person name="Fukuhara K."/>
            <person name="Uchiyama I."/>
            <person name="Harigaya Y."/>
            <person name="Kuroiwa M."/>
            <person name="Suzuki T."/>
            <person name="Murakami Y."/>
            <person name="Suwa Y."/>
            <person name="Takami H."/>
        </authorList>
    </citation>
    <scope>NUCLEOTIDE SEQUENCE</scope>
    <source>
        <strain evidence="17">317325-3</strain>
    </source>
</reference>
<comment type="similarity">
    <text evidence="3 15">Belongs to the CDP-alcohol phosphatidyltransferase class-I family.</text>
</comment>
<keyword evidence="10" id="KW-0443">Lipid metabolism</keyword>
<comment type="pathway">
    <text evidence="2">Phospholipid metabolism; phosphatidylglycerol biosynthesis; phosphatidylglycerol from CDP-diacylglycerol: step 1/2.</text>
</comment>
<dbReference type="InterPro" id="IPR048254">
    <property type="entry name" value="CDP_ALCOHOL_P_TRANSF_CS"/>
</dbReference>
<evidence type="ECO:0000256" key="16">
    <source>
        <dbReference type="SAM" id="Phobius"/>
    </source>
</evidence>
<evidence type="ECO:0000256" key="12">
    <source>
        <dbReference type="ARBA" id="ARBA00023209"/>
    </source>
</evidence>
<dbReference type="InterPro" id="IPR050324">
    <property type="entry name" value="CDP-alcohol_PTase-I"/>
</dbReference>
<dbReference type="PROSITE" id="PS00379">
    <property type="entry name" value="CDP_ALCOHOL_P_TRANSF"/>
    <property type="match status" value="1"/>
</dbReference>
<gene>
    <name evidence="17" type="ORF">DSYM_18140</name>
</gene>
<evidence type="ECO:0000256" key="5">
    <source>
        <dbReference type="ARBA" id="ARBA00014944"/>
    </source>
</evidence>
<dbReference type="InterPro" id="IPR004570">
    <property type="entry name" value="Phosphatidylglycerol_P_synth"/>
</dbReference>
<evidence type="ECO:0000256" key="4">
    <source>
        <dbReference type="ARBA" id="ARBA00013170"/>
    </source>
</evidence>
<evidence type="ECO:0000256" key="2">
    <source>
        <dbReference type="ARBA" id="ARBA00005042"/>
    </source>
</evidence>
<dbReference type="InterPro" id="IPR000462">
    <property type="entry name" value="CDP-OH_P_trans"/>
</dbReference>